<evidence type="ECO:0000256" key="3">
    <source>
        <dbReference type="ARBA" id="ARBA00022722"/>
    </source>
</evidence>
<dbReference type="Gene3D" id="3.30.420.10">
    <property type="entry name" value="Ribonuclease H-like superfamily/Ribonuclease H"/>
    <property type="match status" value="1"/>
</dbReference>
<dbReference type="PANTHER" id="PTHR48475:SF1">
    <property type="entry name" value="RNASE H TYPE-1 DOMAIN-CONTAINING PROTEIN"/>
    <property type="match status" value="1"/>
</dbReference>
<dbReference type="GO" id="GO:0003964">
    <property type="term" value="F:RNA-directed DNA polymerase activity"/>
    <property type="evidence" value="ECO:0007669"/>
    <property type="project" value="UniProtKB-KW"/>
</dbReference>
<name>A0A5A7VMM1_CUCMM</name>
<dbReference type="AlphaFoldDB" id="A0A5A7VMM1"/>
<dbReference type="Pfam" id="PF17917">
    <property type="entry name" value="RT_RNaseH"/>
    <property type="match status" value="1"/>
</dbReference>
<dbReference type="Proteomes" id="UP000321393">
    <property type="component" value="Unassembled WGS sequence"/>
</dbReference>
<dbReference type="GO" id="GO:0004519">
    <property type="term" value="F:endonuclease activity"/>
    <property type="evidence" value="ECO:0007669"/>
    <property type="project" value="UniProtKB-KW"/>
</dbReference>
<evidence type="ECO:0000256" key="2">
    <source>
        <dbReference type="ARBA" id="ARBA00022695"/>
    </source>
</evidence>
<sequence length="953" mass="109658">MEFRIASRGAKDFPIAEVRKDKKEIKVVDKIVKSTIKDSMVVNTTPLKFSKRKQVRVEKKDDGSEIQRLTLKERQEKVYLFLDSDIADMLQQLLKKQLIQLPECKRPEQAGKVDDPDYCKYDWVISHPLEKCFMLKELIIRLAREKKFELDLEKEVAPKDSQGKERLVEEDNEGWIVVTSFQQDSLEEKRVLKDLSRFIVDDLLSLPQETKIILINALLNSGASSSSAPTATYESTPYCMSIDFLDEDLLLGSKLHNRPLYVSEYVREQRVDWILIDNGLAVNIMRKSTMRQLGILMDELSNSKLVIQGFNQGNQRVIDSRTTYKLLLDHPWIQENGVVTSTLHECFKFYQDGVKKIEADSNPFLEVESHFVDVKFYLKNDNSPEVVPIEISLVNREDNLQLKSLARRKLHKSTGTFNSRKGEASIDTTKSIILMDEKTPNPPILRFVPLSRCKKGESPFVKSSKGLKVCDIEVLRESFTTPLAKMTKKEIKIELTEANLPHKQTNDGFDPRAYKLMAKADVKNCYDKEFPCEAKGEGEIRRKVPSQMKRKTFVTLNTSQGLLKVKIQDVILTNPKMEGLEQGEGETLYHHLTIIEESEIETPKEDVEDDPQSLEDGGQSTVDELKEVNFGTIKEPRPKFISTSLFNEDKGKYMSLLSECMDIFAWSYKEMPRLDPKVVVHHLAIKLGYRSIKGKVFRCIVGAKGGEGKERTLYYLRRTLVGAEVNYSPIKKMCLALFFTFDKLRHYMHVFTVHLVEKAIKGQALADFLEDHSSPSDWKLCKDLPDNESFFTEVMEPWTMYFNGAARRNGLDNWPSNGIRDQSIIHRNSDSKLIINQLSLQYEVKHEDLKPYFAYARQLIERKLSPSQRGIGKERIDEALWAYQTTYRTPTGVTPYSLVYGVEVVLPLEREIPSLRMTVQKGLTTEDNVKLRLQELEALDEKRLEAQKILECD</sequence>
<evidence type="ECO:0000256" key="5">
    <source>
        <dbReference type="ARBA" id="ARBA00022801"/>
    </source>
</evidence>
<evidence type="ECO:0000313" key="8">
    <source>
        <dbReference type="EMBL" id="KAA0067796.1"/>
    </source>
</evidence>
<dbReference type="GO" id="GO:0016787">
    <property type="term" value="F:hydrolase activity"/>
    <property type="evidence" value="ECO:0007669"/>
    <property type="project" value="UniProtKB-KW"/>
</dbReference>
<dbReference type="GO" id="GO:0003676">
    <property type="term" value="F:nucleic acid binding"/>
    <property type="evidence" value="ECO:0007669"/>
    <property type="project" value="InterPro"/>
</dbReference>
<dbReference type="EMBL" id="SSTE01000198">
    <property type="protein sequence ID" value="KAA0067796.1"/>
    <property type="molecule type" value="Genomic_DNA"/>
</dbReference>
<comment type="caution">
    <text evidence="8">The sequence shown here is derived from an EMBL/GenBank/DDBJ whole genome shotgun (WGS) entry which is preliminary data.</text>
</comment>
<feature type="domain" description="Reverse transcriptase RNase H-like" evidence="7">
    <location>
        <begin position="696"/>
        <end position="754"/>
    </location>
</feature>
<keyword evidence="3" id="KW-0540">Nuclease</keyword>
<keyword evidence="6" id="KW-0695">RNA-directed DNA polymerase</keyword>
<keyword evidence="5" id="KW-0378">Hydrolase</keyword>
<proteinExistence type="predicted"/>
<protein>
    <submittedName>
        <fullName evidence="8">Ty3-gypsy retrotransposon protein</fullName>
    </submittedName>
</protein>
<accession>A0A5A7VMM1</accession>
<evidence type="ECO:0000256" key="1">
    <source>
        <dbReference type="ARBA" id="ARBA00022679"/>
    </source>
</evidence>
<evidence type="ECO:0000313" key="9">
    <source>
        <dbReference type="Proteomes" id="UP000321393"/>
    </source>
</evidence>
<keyword evidence="2" id="KW-0548">Nucleotidyltransferase</keyword>
<keyword evidence="1" id="KW-0808">Transferase</keyword>
<dbReference type="OrthoDB" id="2919534at2759"/>
<reference evidence="8 9" key="1">
    <citation type="submission" date="2019-08" db="EMBL/GenBank/DDBJ databases">
        <title>Draft genome sequences of two oriental melons (Cucumis melo L. var makuwa).</title>
        <authorList>
            <person name="Kwon S.-Y."/>
        </authorList>
    </citation>
    <scope>NUCLEOTIDE SEQUENCE [LARGE SCALE GENOMIC DNA]</scope>
    <source>
        <strain evidence="9">cv. SW 3</strain>
        <tissue evidence="8">Leaf</tissue>
    </source>
</reference>
<gene>
    <name evidence="8" type="ORF">E6C27_scaffold624G00220</name>
</gene>
<keyword evidence="4" id="KW-0255">Endonuclease</keyword>
<dbReference type="PANTHER" id="PTHR48475">
    <property type="entry name" value="RIBONUCLEASE H"/>
    <property type="match status" value="1"/>
</dbReference>
<evidence type="ECO:0000256" key="6">
    <source>
        <dbReference type="ARBA" id="ARBA00022918"/>
    </source>
</evidence>
<dbReference type="InterPro" id="IPR041373">
    <property type="entry name" value="RT_RNaseH"/>
</dbReference>
<organism evidence="8 9">
    <name type="scientific">Cucumis melo var. makuwa</name>
    <name type="common">Oriental melon</name>
    <dbReference type="NCBI Taxonomy" id="1194695"/>
    <lineage>
        <taxon>Eukaryota</taxon>
        <taxon>Viridiplantae</taxon>
        <taxon>Streptophyta</taxon>
        <taxon>Embryophyta</taxon>
        <taxon>Tracheophyta</taxon>
        <taxon>Spermatophyta</taxon>
        <taxon>Magnoliopsida</taxon>
        <taxon>eudicotyledons</taxon>
        <taxon>Gunneridae</taxon>
        <taxon>Pentapetalae</taxon>
        <taxon>rosids</taxon>
        <taxon>fabids</taxon>
        <taxon>Cucurbitales</taxon>
        <taxon>Cucurbitaceae</taxon>
        <taxon>Benincaseae</taxon>
        <taxon>Cucumis</taxon>
    </lineage>
</organism>
<evidence type="ECO:0000259" key="7">
    <source>
        <dbReference type="Pfam" id="PF17917"/>
    </source>
</evidence>
<evidence type="ECO:0000256" key="4">
    <source>
        <dbReference type="ARBA" id="ARBA00022759"/>
    </source>
</evidence>
<dbReference type="InterPro" id="IPR036397">
    <property type="entry name" value="RNaseH_sf"/>
</dbReference>